<reference evidence="2" key="1">
    <citation type="journal article" date="2019" name="Int. J. Syst. Evol. Microbiol.">
        <title>The Global Catalogue of Microorganisms (GCM) 10K type strain sequencing project: providing services to taxonomists for standard genome sequencing and annotation.</title>
        <authorList>
            <consortium name="The Broad Institute Genomics Platform"/>
            <consortium name="The Broad Institute Genome Sequencing Center for Infectious Disease"/>
            <person name="Wu L."/>
            <person name="Ma J."/>
        </authorList>
    </citation>
    <scope>NUCLEOTIDE SEQUENCE [LARGE SCALE GENOMIC DNA]</scope>
    <source>
        <strain evidence="2">CGMCC 1.12192</strain>
    </source>
</reference>
<evidence type="ECO:0000313" key="1">
    <source>
        <dbReference type="EMBL" id="MFC4829026.1"/>
    </source>
</evidence>
<dbReference type="Proteomes" id="UP001595960">
    <property type="component" value="Unassembled WGS sequence"/>
</dbReference>
<sequence>MPRLHAEPGRSMCVTAVCTDRERFGTVIGAVAEPARGIRIIEDLTVEESATEFGSTPPDQPFPPRGLASPAGLAIGGCTGRPPRARIG</sequence>
<evidence type="ECO:0000313" key="2">
    <source>
        <dbReference type="Proteomes" id="UP001595960"/>
    </source>
</evidence>
<organism evidence="1 2">
    <name type="scientific">Agromyces aurantiacus</name>
    <dbReference type="NCBI Taxonomy" id="165814"/>
    <lineage>
        <taxon>Bacteria</taxon>
        <taxon>Bacillati</taxon>
        <taxon>Actinomycetota</taxon>
        <taxon>Actinomycetes</taxon>
        <taxon>Micrococcales</taxon>
        <taxon>Microbacteriaceae</taxon>
        <taxon>Agromyces</taxon>
    </lineage>
</organism>
<proteinExistence type="predicted"/>
<keyword evidence="2" id="KW-1185">Reference proteome</keyword>
<dbReference type="RefSeq" id="WP_204392416.1">
    <property type="nucleotide sequence ID" value="NZ_JAFBBW010000001.1"/>
</dbReference>
<accession>A0ABV9R6E1</accession>
<dbReference type="EMBL" id="JBHSJC010000001">
    <property type="protein sequence ID" value="MFC4829026.1"/>
    <property type="molecule type" value="Genomic_DNA"/>
</dbReference>
<protein>
    <submittedName>
        <fullName evidence="1">Uncharacterized protein</fullName>
    </submittedName>
</protein>
<name>A0ABV9R6E1_9MICO</name>
<gene>
    <name evidence="1" type="ORF">ACFPER_09515</name>
</gene>
<comment type="caution">
    <text evidence="1">The sequence shown here is derived from an EMBL/GenBank/DDBJ whole genome shotgun (WGS) entry which is preliminary data.</text>
</comment>